<dbReference type="EMBL" id="KN834169">
    <property type="protein sequence ID" value="KIK11713.1"/>
    <property type="molecule type" value="Genomic_DNA"/>
</dbReference>
<organism evidence="1 2">
    <name type="scientific">Pisolithus microcarpus 441</name>
    <dbReference type="NCBI Taxonomy" id="765257"/>
    <lineage>
        <taxon>Eukaryota</taxon>
        <taxon>Fungi</taxon>
        <taxon>Dikarya</taxon>
        <taxon>Basidiomycota</taxon>
        <taxon>Agaricomycotina</taxon>
        <taxon>Agaricomycetes</taxon>
        <taxon>Agaricomycetidae</taxon>
        <taxon>Boletales</taxon>
        <taxon>Sclerodermatineae</taxon>
        <taxon>Pisolithaceae</taxon>
        <taxon>Pisolithus</taxon>
    </lineage>
</organism>
<proteinExistence type="predicted"/>
<reference evidence="2" key="2">
    <citation type="submission" date="2015-01" db="EMBL/GenBank/DDBJ databases">
        <title>Evolutionary Origins and Diversification of the Mycorrhizal Mutualists.</title>
        <authorList>
            <consortium name="DOE Joint Genome Institute"/>
            <consortium name="Mycorrhizal Genomics Consortium"/>
            <person name="Kohler A."/>
            <person name="Kuo A."/>
            <person name="Nagy L.G."/>
            <person name="Floudas D."/>
            <person name="Copeland A."/>
            <person name="Barry K.W."/>
            <person name="Cichocki N."/>
            <person name="Veneault-Fourrey C."/>
            <person name="LaButti K."/>
            <person name="Lindquist E.A."/>
            <person name="Lipzen A."/>
            <person name="Lundell T."/>
            <person name="Morin E."/>
            <person name="Murat C."/>
            <person name="Riley R."/>
            <person name="Ohm R."/>
            <person name="Sun H."/>
            <person name="Tunlid A."/>
            <person name="Henrissat B."/>
            <person name="Grigoriev I.V."/>
            <person name="Hibbett D.S."/>
            <person name="Martin F."/>
        </authorList>
    </citation>
    <scope>NUCLEOTIDE SEQUENCE [LARGE SCALE GENOMIC DNA]</scope>
    <source>
        <strain evidence="2">441</strain>
    </source>
</reference>
<reference evidence="1 2" key="1">
    <citation type="submission" date="2014-04" db="EMBL/GenBank/DDBJ databases">
        <authorList>
            <consortium name="DOE Joint Genome Institute"/>
            <person name="Kuo A."/>
            <person name="Kohler A."/>
            <person name="Costa M.D."/>
            <person name="Nagy L.G."/>
            <person name="Floudas D."/>
            <person name="Copeland A."/>
            <person name="Barry K.W."/>
            <person name="Cichocki N."/>
            <person name="Veneault-Fourrey C."/>
            <person name="LaButti K."/>
            <person name="Lindquist E.A."/>
            <person name="Lipzen A."/>
            <person name="Lundell T."/>
            <person name="Morin E."/>
            <person name="Murat C."/>
            <person name="Sun H."/>
            <person name="Tunlid A."/>
            <person name="Henrissat B."/>
            <person name="Grigoriev I.V."/>
            <person name="Hibbett D.S."/>
            <person name="Martin F."/>
            <person name="Nordberg H.P."/>
            <person name="Cantor M.N."/>
            <person name="Hua S.X."/>
        </authorList>
    </citation>
    <scope>NUCLEOTIDE SEQUENCE [LARGE SCALE GENOMIC DNA]</scope>
    <source>
        <strain evidence="1 2">441</strain>
    </source>
</reference>
<accession>A0A0C9YUY0</accession>
<dbReference type="HOGENOM" id="CLU_2923564_0_0_1"/>
<dbReference type="AlphaFoldDB" id="A0A0C9YUY0"/>
<dbReference type="Proteomes" id="UP000054018">
    <property type="component" value="Unassembled WGS sequence"/>
</dbReference>
<gene>
    <name evidence="1" type="ORF">PISMIDRAFT_476596</name>
</gene>
<sequence length="61" mass="7356">MIPLLIARVQHTQCPRRSSDTYMRHKMCTRTAKEPLHTTAWSRGPRYVREDTSLHYHLRQH</sequence>
<evidence type="ECO:0000313" key="1">
    <source>
        <dbReference type="EMBL" id="KIK11713.1"/>
    </source>
</evidence>
<keyword evidence="2" id="KW-1185">Reference proteome</keyword>
<protein>
    <submittedName>
        <fullName evidence="1">Uncharacterized protein</fullName>
    </submittedName>
</protein>
<name>A0A0C9YUY0_9AGAM</name>
<evidence type="ECO:0000313" key="2">
    <source>
        <dbReference type="Proteomes" id="UP000054018"/>
    </source>
</evidence>